<dbReference type="InterPro" id="IPR050469">
    <property type="entry name" value="Diguanylate_Cyclase"/>
</dbReference>
<evidence type="ECO:0000259" key="1">
    <source>
        <dbReference type="PROSITE" id="PS50887"/>
    </source>
</evidence>
<evidence type="ECO:0000313" key="2">
    <source>
        <dbReference type="EMBL" id="MPN06065.1"/>
    </source>
</evidence>
<dbReference type="EMBL" id="VSSQ01051951">
    <property type="protein sequence ID" value="MPN06065.1"/>
    <property type="molecule type" value="Genomic_DNA"/>
</dbReference>
<dbReference type="CDD" id="cd01949">
    <property type="entry name" value="GGDEF"/>
    <property type="match status" value="1"/>
</dbReference>
<dbReference type="NCBIfam" id="TIGR00254">
    <property type="entry name" value="GGDEF"/>
    <property type="match status" value="1"/>
</dbReference>
<gene>
    <name evidence="2" type="ORF">SDC9_153320</name>
</gene>
<dbReference type="SUPFAM" id="SSF55073">
    <property type="entry name" value="Nucleotide cyclase"/>
    <property type="match status" value="1"/>
</dbReference>
<dbReference type="SMART" id="SM00267">
    <property type="entry name" value="GGDEF"/>
    <property type="match status" value="1"/>
</dbReference>
<dbReference type="InterPro" id="IPR043128">
    <property type="entry name" value="Rev_trsase/Diguanyl_cyclase"/>
</dbReference>
<dbReference type="PROSITE" id="PS50887">
    <property type="entry name" value="GGDEF"/>
    <property type="match status" value="1"/>
</dbReference>
<dbReference type="InterPro" id="IPR000160">
    <property type="entry name" value="GGDEF_dom"/>
</dbReference>
<feature type="domain" description="GGDEF" evidence="1">
    <location>
        <begin position="132"/>
        <end position="266"/>
    </location>
</feature>
<dbReference type="GO" id="GO:0052621">
    <property type="term" value="F:diguanylate cyclase activity"/>
    <property type="evidence" value="ECO:0007669"/>
    <property type="project" value="TreeGrafter"/>
</dbReference>
<accession>A0A645EVL6</accession>
<reference evidence="2" key="1">
    <citation type="submission" date="2019-08" db="EMBL/GenBank/DDBJ databases">
        <authorList>
            <person name="Kucharzyk K."/>
            <person name="Murdoch R.W."/>
            <person name="Higgins S."/>
            <person name="Loffler F."/>
        </authorList>
    </citation>
    <scope>NUCLEOTIDE SEQUENCE</scope>
</reference>
<dbReference type="Pfam" id="PF00990">
    <property type="entry name" value="GGDEF"/>
    <property type="match status" value="1"/>
</dbReference>
<dbReference type="InterPro" id="IPR029787">
    <property type="entry name" value="Nucleotide_cyclase"/>
</dbReference>
<organism evidence="2">
    <name type="scientific">bioreactor metagenome</name>
    <dbReference type="NCBI Taxonomy" id="1076179"/>
    <lineage>
        <taxon>unclassified sequences</taxon>
        <taxon>metagenomes</taxon>
        <taxon>ecological metagenomes</taxon>
    </lineage>
</organism>
<dbReference type="PANTHER" id="PTHR45138:SF9">
    <property type="entry name" value="DIGUANYLATE CYCLASE DGCM-RELATED"/>
    <property type="match status" value="1"/>
</dbReference>
<dbReference type="GO" id="GO:0043709">
    <property type="term" value="P:cell adhesion involved in single-species biofilm formation"/>
    <property type="evidence" value="ECO:0007669"/>
    <property type="project" value="TreeGrafter"/>
</dbReference>
<dbReference type="GO" id="GO:1902201">
    <property type="term" value="P:negative regulation of bacterial-type flagellum-dependent cell motility"/>
    <property type="evidence" value="ECO:0007669"/>
    <property type="project" value="TreeGrafter"/>
</dbReference>
<dbReference type="GO" id="GO:0005886">
    <property type="term" value="C:plasma membrane"/>
    <property type="evidence" value="ECO:0007669"/>
    <property type="project" value="TreeGrafter"/>
</dbReference>
<dbReference type="FunFam" id="3.30.70.270:FF:000001">
    <property type="entry name" value="Diguanylate cyclase domain protein"/>
    <property type="match status" value="1"/>
</dbReference>
<name>A0A645EVL6_9ZZZZ</name>
<protein>
    <recommendedName>
        <fullName evidence="1">GGDEF domain-containing protein</fullName>
    </recommendedName>
</protein>
<sequence length="266" mass="30001">MGKKISEVFFVYPENDDFIQLILDAVYDASMSHHKICTYYTGEQNKSLFMTTSFLKVQIDNEVQPIGVTVLFSDVTELGELRDAAAALDKIKVLNQKLERLSYLDELTGLPNRRFFNDTCNREWYSAIQDQKPIAFIMIDIDYFKEINDNYGHGIGDKCLSSVSKALGNSLYRPNDMVARYGGDEFIVVLPNTDIEEVIVITKSIQNNISELNIENSYSPFKKLTVSIGAAGYVPEKGSHWENLLAGADKALNKAKQNGKNQILFL</sequence>
<dbReference type="PANTHER" id="PTHR45138">
    <property type="entry name" value="REGULATORY COMPONENTS OF SENSORY TRANSDUCTION SYSTEM"/>
    <property type="match status" value="1"/>
</dbReference>
<dbReference type="Gene3D" id="3.30.70.270">
    <property type="match status" value="1"/>
</dbReference>
<dbReference type="AlphaFoldDB" id="A0A645EVL6"/>
<proteinExistence type="predicted"/>
<comment type="caution">
    <text evidence="2">The sequence shown here is derived from an EMBL/GenBank/DDBJ whole genome shotgun (WGS) entry which is preliminary data.</text>
</comment>